<dbReference type="KEGG" id="tpal:117645403"/>
<dbReference type="RefSeq" id="XP_034241478.1">
    <property type="nucleotide sequence ID" value="XM_034385587.1"/>
</dbReference>
<organism evidence="4">
    <name type="scientific">Thrips palmi</name>
    <name type="common">Melon thrips</name>
    <dbReference type="NCBI Taxonomy" id="161013"/>
    <lineage>
        <taxon>Eukaryota</taxon>
        <taxon>Metazoa</taxon>
        <taxon>Ecdysozoa</taxon>
        <taxon>Arthropoda</taxon>
        <taxon>Hexapoda</taxon>
        <taxon>Insecta</taxon>
        <taxon>Pterygota</taxon>
        <taxon>Neoptera</taxon>
        <taxon>Paraneoptera</taxon>
        <taxon>Thysanoptera</taxon>
        <taxon>Terebrantia</taxon>
        <taxon>Thripoidea</taxon>
        <taxon>Thripidae</taxon>
        <taxon>Thrips</taxon>
    </lineage>
</organism>
<feature type="chain" id="PRO_5028258951" evidence="2">
    <location>
        <begin position="20"/>
        <end position="273"/>
    </location>
</feature>
<dbReference type="AlphaFoldDB" id="A0A6P8YNF5"/>
<feature type="compositionally biased region" description="Low complexity" evidence="1">
    <location>
        <begin position="220"/>
        <end position="248"/>
    </location>
</feature>
<feature type="compositionally biased region" description="Low complexity" evidence="1">
    <location>
        <begin position="149"/>
        <end position="174"/>
    </location>
</feature>
<feature type="signal peptide" evidence="2">
    <location>
        <begin position="1"/>
        <end position="19"/>
    </location>
</feature>
<evidence type="ECO:0000313" key="4">
    <source>
        <dbReference type="RefSeq" id="XP_034241478.1"/>
    </source>
</evidence>
<dbReference type="Proteomes" id="UP000515158">
    <property type="component" value="Unplaced"/>
</dbReference>
<feature type="compositionally biased region" description="Low complexity" evidence="1">
    <location>
        <begin position="181"/>
        <end position="211"/>
    </location>
</feature>
<reference evidence="4" key="1">
    <citation type="submission" date="2025-08" db="UniProtKB">
        <authorList>
            <consortium name="RefSeq"/>
        </authorList>
    </citation>
    <scope>IDENTIFICATION</scope>
    <source>
        <tissue evidence="4">Total insect</tissue>
    </source>
</reference>
<feature type="region of interest" description="Disordered" evidence="1">
    <location>
        <begin position="147"/>
        <end position="259"/>
    </location>
</feature>
<evidence type="ECO:0000256" key="1">
    <source>
        <dbReference type="SAM" id="MobiDB-lite"/>
    </source>
</evidence>
<dbReference type="InParanoid" id="A0A6P8YNF5"/>
<dbReference type="GeneID" id="117645403"/>
<protein>
    <submittedName>
        <fullName evidence="4">Leucine-rich repeat extensin-like protein 5</fullName>
    </submittedName>
</protein>
<keyword evidence="2" id="KW-0732">Signal</keyword>
<keyword evidence="3" id="KW-1185">Reference proteome</keyword>
<evidence type="ECO:0000256" key="2">
    <source>
        <dbReference type="SAM" id="SignalP"/>
    </source>
</evidence>
<evidence type="ECO:0000313" key="3">
    <source>
        <dbReference type="Proteomes" id="UP000515158"/>
    </source>
</evidence>
<accession>A0A6P8YNF5</accession>
<sequence>MMDWKIVLLALLSAPTAPGAPPAPTKAPTSGVWVRCACSPNAPRFQLYRGPAQLDFCLRGLYCDCARGLHDACGSPRRLREGAEAEEDDDGLPSAEWFDEGMQQCSPTFDCHAFFDKRGPRAATVPPVPSFSIVSAMTPASLVNDTSVETTLETSPEDTTPTDSTTDGTPGTAEPSPPTSSTPSTATSATTEAPATPTATPRPTTSTYPASITGKPNTPPGANTDPTTATTDPTATDPTATDPTATTPQGKGGSASTPPVALPLLVLVAGLML</sequence>
<name>A0A6P8YNF5_THRPL</name>
<proteinExistence type="predicted"/>
<gene>
    <name evidence="4" type="primary">LOC117645403</name>
</gene>